<evidence type="ECO:0000256" key="8">
    <source>
        <dbReference type="ARBA" id="ARBA00023136"/>
    </source>
</evidence>
<keyword evidence="12" id="KW-0969">Cilium</keyword>
<gene>
    <name evidence="12" type="primary">fliM</name>
    <name evidence="12" type="ORF">ACFQ3N_06095</name>
</gene>
<protein>
    <recommendedName>
        <fullName evidence="4 10">Flagellar motor switch protein FliM</fullName>
    </recommendedName>
</protein>
<evidence type="ECO:0000313" key="12">
    <source>
        <dbReference type="EMBL" id="MFD1037978.1"/>
    </source>
</evidence>
<dbReference type="Pfam" id="PF02154">
    <property type="entry name" value="FliM"/>
    <property type="match status" value="1"/>
</dbReference>
<evidence type="ECO:0000256" key="10">
    <source>
        <dbReference type="NCBIfam" id="TIGR01397"/>
    </source>
</evidence>
<dbReference type="InterPro" id="IPR001543">
    <property type="entry name" value="FliN-like_C"/>
</dbReference>
<dbReference type="RefSeq" id="WP_390360529.1">
    <property type="nucleotide sequence ID" value="NZ_JBHTKJ010000012.1"/>
</dbReference>
<dbReference type="InterPro" id="IPR036429">
    <property type="entry name" value="SpoA-like_sf"/>
</dbReference>
<keyword evidence="7" id="KW-0283">Flagellar rotation</keyword>
<dbReference type="CDD" id="cd17908">
    <property type="entry name" value="FliM"/>
    <property type="match status" value="1"/>
</dbReference>
<proteinExistence type="inferred from homology"/>
<evidence type="ECO:0000256" key="3">
    <source>
        <dbReference type="ARBA" id="ARBA00011049"/>
    </source>
</evidence>
<accession>A0ABW3LJH1</accession>
<evidence type="ECO:0000256" key="9">
    <source>
        <dbReference type="ARBA" id="ARBA00023143"/>
    </source>
</evidence>
<dbReference type="Gene3D" id="3.40.1550.10">
    <property type="entry name" value="CheC-like"/>
    <property type="match status" value="1"/>
</dbReference>
<evidence type="ECO:0000259" key="11">
    <source>
        <dbReference type="Pfam" id="PF01052"/>
    </source>
</evidence>
<name>A0ABW3LJH1_9BACI</name>
<keyword evidence="12" id="KW-0282">Flagellum</keyword>
<keyword evidence="6" id="KW-0145">Chemotaxis</keyword>
<dbReference type="SUPFAM" id="SSF103039">
    <property type="entry name" value="CheC-like"/>
    <property type="match status" value="1"/>
</dbReference>
<keyword evidence="9" id="KW-0975">Bacterial flagellum</keyword>
<evidence type="ECO:0000256" key="7">
    <source>
        <dbReference type="ARBA" id="ARBA00022779"/>
    </source>
</evidence>
<dbReference type="InterPro" id="IPR001689">
    <property type="entry name" value="Flag_FliM"/>
</dbReference>
<dbReference type="NCBIfam" id="TIGR01397">
    <property type="entry name" value="fliM_switch"/>
    <property type="match status" value="1"/>
</dbReference>
<dbReference type="PANTHER" id="PTHR30034">
    <property type="entry name" value="FLAGELLAR MOTOR SWITCH PROTEIN FLIM"/>
    <property type="match status" value="1"/>
</dbReference>
<comment type="similarity">
    <text evidence="3">Belongs to the FliM family.</text>
</comment>
<evidence type="ECO:0000256" key="1">
    <source>
        <dbReference type="ARBA" id="ARBA00004117"/>
    </source>
</evidence>
<keyword evidence="5" id="KW-1003">Cell membrane</keyword>
<dbReference type="PRINTS" id="PR00955">
    <property type="entry name" value="FLGMOTORFLIM"/>
</dbReference>
<dbReference type="Pfam" id="PF01052">
    <property type="entry name" value="FliMN_C"/>
    <property type="match status" value="1"/>
</dbReference>
<keyword evidence="13" id="KW-1185">Reference proteome</keyword>
<reference evidence="13" key="1">
    <citation type="journal article" date="2019" name="Int. J. Syst. Evol. Microbiol.">
        <title>The Global Catalogue of Microorganisms (GCM) 10K type strain sequencing project: providing services to taxonomists for standard genome sequencing and annotation.</title>
        <authorList>
            <consortium name="The Broad Institute Genomics Platform"/>
            <consortium name="The Broad Institute Genome Sequencing Center for Infectious Disease"/>
            <person name="Wu L."/>
            <person name="Ma J."/>
        </authorList>
    </citation>
    <scope>NUCLEOTIDE SEQUENCE [LARGE SCALE GENOMIC DNA]</scope>
    <source>
        <strain evidence="13">CCUG 56754</strain>
    </source>
</reference>
<evidence type="ECO:0000256" key="5">
    <source>
        <dbReference type="ARBA" id="ARBA00022475"/>
    </source>
</evidence>
<comment type="caution">
    <text evidence="12">The sequence shown here is derived from an EMBL/GenBank/DDBJ whole genome shotgun (WGS) entry which is preliminary data.</text>
</comment>
<dbReference type="EMBL" id="JBHTKJ010000012">
    <property type="protein sequence ID" value="MFD1037978.1"/>
    <property type="molecule type" value="Genomic_DNA"/>
</dbReference>
<evidence type="ECO:0000256" key="2">
    <source>
        <dbReference type="ARBA" id="ARBA00004202"/>
    </source>
</evidence>
<keyword evidence="12" id="KW-0966">Cell projection</keyword>
<dbReference type="InterPro" id="IPR028976">
    <property type="entry name" value="CheC-like_sf"/>
</dbReference>
<keyword evidence="8" id="KW-0472">Membrane</keyword>
<evidence type="ECO:0000256" key="6">
    <source>
        <dbReference type="ARBA" id="ARBA00022500"/>
    </source>
</evidence>
<feature type="domain" description="Flagellar motor switch protein FliN-like C-terminal" evidence="11">
    <location>
        <begin position="254"/>
        <end position="324"/>
    </location>
</feature>
<evidence type="ECO:0000313" key="13">
    <source>
        <dbReference type="Proteomes" id="UP001597040"/>
    </source>
</evidence>
<organism evidence="12 13">
    <name type="scientific">Virgibacillus byunsanensis</name>
    <dbReference type="NCBI Taxonomy" id="570945"/>
    <lineage>
        <taxon>Bacteria</taxon>
        <taxon>Bacillati</taxon>
        <taxon>Bacillota</taxon>
        <taxon>Bacilli</taxon>
        <taxon>Bacillales</taxon>
        <taxon>Bacillaceae</taxon>
        <taxon>Virgibacillus</taxon>
    </lineage>
</organism>
<dbReference type="PIRSF" id="PIRSF002888">
    <property type="entry name" value="FliM"/>
    <property type="match status" value="1"/>
</dbReference>
<dbReference type="Proteomes" id="UP001597040">
    <property type="component" value="Unassembled WGS sequence"/>
</dbReference>
<dbReference type="PANTHER" id="PTHR30034:SF6">
    <property type="entry name" value="YOP PROTEINS TRANSLOCATION PROTEIN Q"/>
    <property type="match status" value="1"/>
</dbReference>
<comment type="subcellular location">
    <subcellularLocation>
        <location evidence="1">Bacterial flagellum basal body</location>
    </subcellularLocation>
    <subcellularLocation>
        <location evidence="2">Cell membrane</location>
        <topology evidence="2">Peripheral membrane protein</topology>
    </subcellularLocation>
</comment>
<evidence type="ECO:0000256" key="4">
    <source>
        <dbReference type="ARBA" id="ARBA00021898"/>
    </source>
</evidence>
<dbReference type="SUPFAM" id="SSF101801">
    <property type="entry name" value="Surface presentation of antigens (SPOA)"/>
    <property type="match status" value="1"/>
</dbReference>
<sequence length="332" mass="37658">MAQEVLSQTEIDDLLSAISTGEMNADELKKEEKEKKVKVYDFKRALRFSKDQIRSITRIHENYARLVTTFFSAQLRTQVNISVASVDQIPYEEFIRSVPKMTVLNIYSVHPLEGRILMEVNPNIAYSMLDRVLGGRGSGINKVENLTEIETLLMSQLFEKAMVNLQDAWSSLVEMDPVLEDFEVNPQFLQMVSPNETVVVVSLNTTIGEASGMINICIPHIVLEPIIPKLSVHYWMQTSTKKRDPEDYEKLNRNIQRATVDAATLLGETTISIDQLLHLHKDDVIGLNQSIDSPLTLTVNNEPKFYVQPGKHKNKMSVQVLEEIKGVNDNDE</sequence>
<dbReference type="Gene3D" id="2.30.330.10">
    <property type="entry name" value="SpoA-like"/>
    <property type="match status" value="1"/>
</dbReference>